<accession>A0AAP0LDW9</accession>
<name>A0AAP0LDW9_9MAGN</name>
<comment type="caution">
    <text evidence="2">The sequence shown here is derived from an EMBL/GenBank/DDBJ whole genome shotgun (WGS) entry which is preliminary data.</text>
</comment>
<organism evidence="2 3">
    <name type="scientific">Stephania yunnanensis</name>
    <dbReference type="NCBI Taxonomy" id="152371"/>
    <lineage>
        <taxon>Eukaryota</taxon>
        <taxon>Viridiplantae</taxon>
        <taxon>Streptophyta</taxon>
        <taxon>Embryophyta</taxon>
        <taxon>Tracheophyta</taxon>
        <taxon>Spermatophyta</taxon>
        <taxon>Magnoliopsida</taxon>
        <taxon>Ranunculales</taxon>
        <taxon>Menispermaceae</taxon>
        <taxon>Menispermoideae</taxon>
        <taxon>Cissampelideae</taxon>
        <taxon>Stephania</taxon>
    </lineage>
</organism>
<evidence type="ECO:0000256" key="1">
    <source>
        <dbReference type="SAM" id="MobiDB-lite"/>
    </source>
</evidence>
<dbReference type="AlphaFoldDB" id="A0AAP0LDW9"/>
<evidence type="ECO:0000313" key="2">
    <source>
        <dbReference type="EMBL" id="KAK9168422.1"/>
    </source>
</evidence>
<reference evidence="2 3" key="1">
    <citation type="submission" date="2024-01" db="EMBL/GenBank/DDBJ databases">
        <title>Genome assemblies of Stephania.</title>
        <authorList>
            <person name="Yang L."/>
        </authorList>
    </citation>
    <scope>NUCLEOTIDE SEQUENCE [LARGE SCALE GENOMIC DNA]</scope>
    <source>
        <strain evidence="2">YNDBR</strain>
        <tissue evidence="2">Leaf</tissue>
    </source>
</reference>
<keyword evidence="3" id="KW-1185">Reference proteome</keyword>
<protein>
    <submittedName>
        <fullName evidence="2">Uncharacterized protein</fullName>
    </submittedName>
</protein>
<dbReference type="EMBL" id="JBBNAF010000001">
    <property type="protein sequence ID" value="KAK9168422.1"/>
    <property type="molecule type" value="Genomic_DNA"/>
</dbReference>
<proteinExistence type="predicted"/>
<gene>
    <name evidence="2" type="ORF">Syun_000562</name>
</gene>
<evidence type="ECO:0000313" key="3">
    <source>
        <dbReference type="Proteomes" id="UP001420932"/>
    </source>
</evidence>
<sequence length="64" mass="6703">MGSGRPDPIPSSSSSPERSCNGSEFFFFLVRRWGCLSTPTPMGCDGKGDPFAITHVSLSVGHGG</sequence>
<feature type="region of interest" description="Disordered" evidence="1">
    <location>
        <begin position="1"/>
        <end position="20"/>
    </location>
</feature>
<dbReference type="Proteomes" id="UP001420932">
    <property type="component" value="Unassembled WGS sequence"/>
</dbReference>